<organism evidence="1 2">
    <name type="scientific">Blautia caccae</name>
    <dbReference type="NCBI Taxonomy" id="3133175"/>
    <lineage>
        <taxon>Bacteria</taxon>
        <taxon>Bacillati</taxon>
        <taxon>Bacillota</taxon>
        <taxon>Clostridia</taxon>
        <taxon>Lachnospirales</taxon>
        <taxon>Lachnospiraceae</taxon>
        <taxon>Blautia</taxon>
    </lineage>
</organism>
<dbReference type="RefSeq" id="WP_148393089.1">
    <property type="nucleotide sequence ID" value="NZ_JBBMFP010000001.1"/>
</dbReference>
<sequence length="167" mass="19656">MSHFIFGCFNSAVLGSEITDELKKIAQKKDVFIWFDNGIDFYSDISKMIKEQGGKGKVLFALTSRNQPNNSDDLLFPYDKYTNEQLFADKTREYFSQCCKENLKILFWYLKEMIQRLQPKLFDVFITEGYDCDFIKKSITLDEMEFDIQQQVLTSFSIESCVYQIKV</sequence>
<dbReference type="EMBL" id="JBBMFP010000001">
    <property type="protein sequence ID" value="MEQ2429657.1"/>
    <property type="molecule type" value="Genomic_DNA"/>
</dbReference>
<gene>
    <name evidence="1" type="ORF">WMO65_01425</name>
</gene>
<protein>
    <submittedName>
        <fullName evidence="1">Uncharacterized protein</fullName>
    </submittedName>
</protein>
<comment type="caution">
    <text evidence="1">The sequence shown here is derived from an EMBL/GenBank/DDBJ whole genome shotgun (WGS) entry which is preliminary data.</text>
</comment>
<evidence type="ECO:0000313" key="1">
    <source>
        <dbReference type="EMBL" id="MEQ2429657.1"/>
    </source>
</evidence>
<proteinExistence type="predicted"/>
<accession>A0ABV1DJ17</accession>
<evidence type="ECO:0000313" key="2">
    <source>
        <dbReference type="Proteomes" id="UP001457898"/>
    </source>
</evidence>
<keyword evidence="2" id="KW-1185">Reference proteome</keyword>
<name>A0ABV1DJ17_9FIRM</name>
<reference evidence="1 2" key="1">
    <citation type="submission" date="2024-03" db="EMBL/GenBank/DDBJ databases">
        <title>Human intestinal bacterial collection.</title>
        <authorList>
            <person name="Pauvert C."/>
            <person name="Hitch T.C.A."/>
            <person name="Clavel T."/>
        </authorList>
    </citation>
    <scope>NUCLEOTIDE SEQUENCE [LARGE SCALE GENOMIC DNA]</scope>
    <source>
        <strain evidence="1 2">CLA-SR-H028</strain>
    </source>
</reference>
<dbReference type="Proteomes" id="UP001457898">
    <property type="component" value="Unassembled WGS sequence"/>
</dbReference>